<protein>
    <submittedName>
        <fullName evidence="3">Mitochondrial import receptor subunit tom9-2</fullName>
    </submittedName>
</protein>
<sequence>MRVKVAIPISKPIRMGGFIAGSEGDRTWVTFKYERLPIFCHYCGILGHDVRHCAGYFAASKNGGSVKCQYGDWLKLGGTRSWSPPKHGKSQSPVGEEEGKVKQGERSKQQPGMTDIGAKENPTVQETCNNDKSVESATVTELTKVNAENKGVKMGVTEVLGINCGVIKTGISSTTEEEVVLPTDAKHMITYPHDEPIKQKPKWTRIQHMECGPVEENKDTAKSVLGKRGKKRVTQGKKANIPSYPGLAATYPSRPRHPCQARRLRSRHHVQEAPRSTGKAEWIADTTFLILAVPLIIEMDRDQHLTEIELQNASLLGTAPTP</sequence>
<dbReference type="PANTHER" id="PTHR46867:SF4">
    <property type="entry name" value="MITOCHONDRIAL IMPORT RECEPTOR SUBUNIT TOM9-2"/>
    <property type="match status" value="1"/>
</dbReference>
<dbReference type="CDD" id="cd22884">
    <property type="entry name" value="TOM22"/>
    <property type="match status" value="1"/>
</dbReference>
<dbReference type="Proteomes" id="UP000237347">
    <property type="component" value="Unassembled WGS sequence"/>
</dbReference>
<dbReference type="AlphaFoldDB" id="A0AAW0LDC7"/>
<feature type="compositionally biased region" description="Basic and acidic residues" evidence="1">
    <location>
        <begin position="97"/>
        <end position="108"/>
    </location>
</feature>
<feature type="compositionally biased region" description="Basic residues" evidence="1">
    <location>
        <begin position="225"/>
        <end position="235"/>
    </location>
</feature>
<name>A0AAW0LDC7_QUESU</name>
<accession>A0AAW0LDC7</accession>
<keyword evidence="4" id="KW-1185">Reference proteome</keyword>
<dbReference type="PANTHER" id="PTHR46867">
    <property type="entry name" value="MITOCHONDRIAL IMPORT RECEPTOR SUBUNIT TOM9-2"/>
    <property type="match status" value="1"/>
</dbReference>
<feature type="region of interest" description="Disordered" evidence="1">
    <location>
        <begin position="217"/>
        <end position="257"/>
    </location>
</feature>
<feature type="domain" description="Zinc knuckle CX2CX4HX4C" evidence="2">
    <location>
        <begin position="9"/>
        <end position="53"/>
    </location>
</feature>
<evidence type="ECO:0000313" key="3">
    <source>
        <dbReference type="EMBL" id="KAK7848971.1"/>
    </source>
</evidence>
<evidence type="ECO:0000313" key="4">
    <source>
        <dbReference type="Proteomes" id="UP000237347"/>
    </source>
</evidence>
<feature type="region of interest" description="Disordered" evidence="1">
    <location>
        <begin position="79"/>
        <end position="132"/>
    </location>
</feature>
<dbReference type="InterPro" id="IPR025836">
    <property type="entry name" value="Zn_knuckle_CX2CX4HX4C"/>
</dbReference>
<dbReference type="Pfam" id="PF14392">
    <property type="entry name" value="zf-CCHC_4"/>
    <property type="match status" value="1"/>
</dbReference>
<reference evidence="3 4" key="1">
    <citation type="journal article" date="2018" name="Sci. Data">
        <title>The draft genome sequence of cork oak.</title>
        <authorList>
            <person name="Ramos A.M."/>
            <person name="Usie A."/>
            <person name="Barbosa P."/>
            <person name="Barros P.M."/>
            <person name="Capote T."/>
            <person name="Chaves I."/>
            <person name="Simoes F."/>
            <person name="Abreu I."/>
            <person name="Carrasquinho I."/>
            <person name="Faro C."/>
            <person name="Guimaraes J.B."/>
            <person name="Mendonca D."/>
            <person name="Nobrega F."/>
            <person name="Rodrigues L."/>
            <person name="Saibo N.J.M."/>
            <person name="Varela M.C."/>
            <person name="Egas C."/>
            <person name="Matos J."/>
            <person name="Miguel C.M."/>
            <person name="Oliveira M.M."/>
            <person name="Ricardo C.P."/>
            <person name="Goncalves S."/>
        </authorList>
    </citation>
    <scope>NUCLEOTIDE SEQUENCE [LARGE SCALE GENOMIC DNA]</scope>
    <source>
        <strain evidence="4">cv. HL8</strain>
    </source>
</reference>
<dbReference type="InterPro" id="IPR017411">
    <property type="entry name" value="Tom22_pln"/>
</dbReference>
<evidence type="ECO:0000259" key="2">
    <source>
        <dbReference type="Pfam" id="PF14392"/>
    </source>
</evidence>
<dbReference type="EMBL" id="PKMF04000120">
    <property type="protein sequence ID" value="KAK7848971.1"/>
    <property type="molecule type" value="Genomic_DNA"/>
</dbReference>
<feature type="compositionally biased region" description="Polar residues" evidence="1">
    <location>
        <begin position="122"/>
        <end position="132"/>
    </location>
</feature>
<organism evidence="3 4">
    <name type="scientific">Quercus suber</name>
    <name type="common">Cork oak</name>
    <dbReference type="NCBI Taxonomy" id="58331"/>
    <lineage>
        <taxon>Eukaryota</taxon>
        <taxon>Viridiplantae</taxon>
        <taxon>Streptophyta</taxon>
        <taxon>Embryophyta</taxon>
        <taxon>Tracheophyta</taxon>
        <taxon>Spermatophyta</taxon>
        <taxon>Magnoliopsida</taxon>
        <taxon>eudicotyledons</taxon>
        <taxon>Gunneridae</taxon>
        <taxon>Pentapetalae</taxon>
        <taxon>rosids</taxon>
        <taxon>fabids</taxon>
        <taxon>Fagales</taxon>
        <taxon>Fagaceae</taxon>
        <taxon>Quercus</taxon>
    </lineage>
</organism>
<comment type="caution">
    <text evidence="3">The sequence shown here is derived from an EMBL/GenBank/DDBJ whole genome shotgun (WGS) entry which is preliminary data.</text>
</comment>
<evidence type="ECO:0000256" key="1">
    <source>
        <dbReference type="SAM" id="MobiDB-lite"/>
    </source>
</evidence>
<proteinExistence type="predicted"/>
<keyword evidence="3" id="KW-0675">Receptor</keyword>
<gene>
    <name evidence="3" type="primary">TOM9-2_8</name>
    <name evidence="3" type="ORF">CFP56_003956</name>
</gene>